<name>A0A316AKN6_9BACT</name>
<sequence length="120" mass="13065">MSKPVKIILLVASLVGILFWFNKAGYFHSEPKSAHQLTVKATENGIDGWGYDIYEDSTLIIQQPYLPGIPGTTGFQSEDLALKTGELVINKLQKGIFPPTISPSELDSLGVQLPSPPPSR</sequence>
<evidence type="ECO:0000313" key="2">
    <source>
        <dbReference type="EMBL" id="PWJ57430.1"/>
    </source>
</evidence>
<organism evidence="2 3">
    <name type="scientific">Dyadobacter jejuensis</name>
    <dbReference type="NCBI Taxonomy" id="1082580"/>
    <lineage>
        <taxon>Bacteria</taxon>
        <taxon>Pseudomonadati</taxon>
        <taxon>Bacteroidota</taxon>
        <taxon>Cytophagia</taxon>
        <taxon>Cytophagales</taxon>
        <taxon>Spirosomataceae</taxon>
        <taxon>Dyadobacter</taxon>
    </lineage>
</organism>
<accession>A0A316AKN6</accession>
<dbReference type="InterPro" id="IPR032593">
    <property type="entry name" value="DUF4907"/>
</dbReference>
<dbReference type="Pfam" id="PF16250">
    <property type="entry name" value="DUF4907"/>
    <property type="match status" value="1"/>
</dbReference>
<dbReference type="EMBL" id="QGDT01000007">
    <property type="protein sequence ID" value="PWJ57430.1"/>
    <property type="molecule type" value="Genomic_DNA"/>
</dbReference>
<comment type="caution">
    <text evidence="2">The sequence shown here is derived from an EMBL/GenBank/DDBJ whole genome shotgun (WGS) entry which is preliminary data.</text>
</comment>
<reference evidence="2 3" key="1">
    <citation type="submission" date="2018-03" db="EMBL/GenBank/DDBJ databases">
        <title>Genomic Encyclopedia of Archaeal and Bacterial Type Strains, Phase II (KMG-II): from individual species to whole genera.</title>
        <authorList>
            <person name="Goeker M."/>
        </authorList>
    </citation>
    <scope>NUCLEOTIDE SEQUENCE [LARGE SCALE GENOMIC DNA]</scope>
    <source>
        <strain evidence="2 3">DSM 100346</strain>
    </source>
</reference>
<dbReference type="RefSeq" id="WP_229203382.1">
    <property type="nucleotide sequence ID" value="NZ_QGDT01000007.1"/>
</dbReference>
<keyword evidence="3" id="KW-1185">Reference proteome</keyword>
<evidence type="ECO:0000256" key="1">
    <source>
        <dbReference type="SAM" id="MobiDB-lite"/>
    </source>
</evidence>
<dbReference type="Proteomes" id="UP000245880">
    <property type="component" value="Unassembled WGS sequence"/>
</dbReference>
<protein>
    <submittedName>
        <fullName evidence="2">Uncharacterized protein DUF4907</fullName>
    </submittedName>
</protein>
<gene>
    <name evidence="2" type="ORF">CLV98_107138</name>
</gene>
<proteinExistence type="predicted"/>
<evidence type="ECO:0000313" key="3">
    <source>
        <dbReference type="Proteomes" id="UP000245880"/>
    </source>
</evidence>
<dbReference type="AlphaFoldDB" id="A0A316AKN6"/>
<feature type="region of interest" description="Disordered" evidence="1">
    <location>
        <begin position="99"/>
        <end position="120"/>
    </location>
</feature>